<reference evidence="2 3" key="1">
    <citation type="journal article" date="2019" name="Microbiol. Resour. Announc.">
        <title>Draft Genome Sequence of the Most Traditional epsilon-Poly-l-Lysine Producer, Streptomyces albulus NBRC14147.</title>
        <authorList>
            <person name="Yamanaka K."/>
            <person name="Hamano Y."/>
        </authorList>
    </citation>
    <scope>NUCLEOTIDE SEQUENCE [LARGE SCALE GENOMIC DNA]</scope>
    <source>
        <strain evidence="2 3">NBRC 14147</strain>
    </source>
</reference>
<proteinExistence type="predicted"/>
<sequence>MTIHSPARIALSHSPTTGIVAIAHGERYPWAQTALKIAGFQPRGDGTFTLPVSAPETVRDVAGDLFRLARRHQAVVTVSSRGFLGDAAEQIAARLPGKWSAQLEIYSHPVWQHDLVPLLWDDSELIRAVKEQQIPFAAVLYNHAGIELLLAERPGHPSDYLVAAFAPEGFDDDYDTAHAPRSLAVPGSPRLAASAIGERFLPTYHGALHARCLADVAYGLESLRDEYEALQVIRESGRYSDATLLAPGSLPELERQFDDLARYKLRHYFMHAPALLDQCRPAQTSWPQDAAALERLRTALDQCAVVLGQRATVVTLGAAVTAGAKAGGSPQLRMVLDTLLADGDAFLRQARAATPPPPRTNSGPEHDVPALPPARPAPAGAIPPRR</sequence>
<comment type="caution">
    <text evidence="2">The sequence shown here is derived from an EMBL/GenBank/DDBJ whole genome shotgun (WGS) entry which is preliminary data.</text>
</comment>
<dbReference type="RefSeq" id="WP_016578837.1">
    <property type="nucleotide sequence ID" value="NZ_BHXC01000007.1"/>
</dbReference>
<evidence type="ECO:0000256" key="1">
    <source>
        <dbReference type="SAM" id="MobiDB-lite"/>
    </source>
</evidence>
<gene>
    <name evidence="2" type="ORF">SALB_07266</name>
</gene>
<feature type="compositionally biased region" description="Low complexity" evidence="1">
    <location>
        <begin position="377"/>
        <end position="386"/>
    </location>
</feature>
<dbReference type="EMBL" id="BHXC01000007">
    <property type="protein sequence ID" value="GCB94466.1"/>
    <property type="molecule type" value="Genomic_DNA"/>
</dbReference>
<name>A0A401RA08_STRNR</name>
<evidence type="ECO:0000313" key="3">
    <source>
        <dbReference type="Proteomes" id="UP000288351"/>
    </source>
</evidence>
<accession>A0A401RA08</accession>
<evidence type="ECO:0000313" key="2">
    <source>
        <dbReference type="EMBL" id="GCB94466.1"/>
    </source>
</evidence>
<dbReference type="Proteomes" id="UP000288351">
    <property type="component" value="Unassembled WGS sequence"/>
</dbReference>
<feature type="region of interest" description="Disordered" evidence="1">
    <location>
        <begin position="349"/>
        <end position="386"/>
    </location>
</feature>
<organism evidence="2 3">
    <name type="scientific">Streptomyces noursei</name>
    <name type="common">Streptomyces albulus</name>
    <dbReference type="NCBI Taxonomy" id="1971"/>
    <lineage>
        <taxon>Bacteria</taxon>
        <taxon>Bacillati</taxon>
        <taxon>Actinomycetota</taxon>
        <taxon>Actinomycetes</taxon>
        <taxon>Kitasatosporales</taxon>
        <taxon>Streptomycetaceae</taxon>
        <taxon>Streptomyces</taxon>
    </lineage>
</organism>
<protein>
    <submittedName>
        <fullName evidence="2">Uncharacterized protein</fullName>
    </submittedName>
</protein>
<dbReference type="AlphaFoldDB" id="A0A401RA08"/>